<gene>
    <name evidence="1" type="ORF">ACFFP0_23880</name>
</gene>
<keyword evidence="2" id="KW-1185">Reference proteome</keyword>
<dbReference type="Pfam" id="PF03737">
    <property type="entry name" value="RraA-like"/>
    <property type="match status" value="1"/>
</dbReference>
<comment type="caution">
    <text evidence="1">The sequence shown here is derived from an EMBL/GenBank/DDBJ whole genome shotgun (WGS) entry which is preliminary data.</text>
</comment>
<protein>
    <submittedName>
        <fullName evidence="1">Ribonuclease activity regulator RraA</fullName>
    </submittedName>
</protein>
<dbReference type="Proteomes" id="UP001589692">
    <property type="component" value="Unassembled WGS sequence"/>
</dbReference>
<reference evidence="1 2" key="1">
    <citation type="submission" date="2024-09" db="EMBL/GenBank/DDBJ databases">
        <authorList>
            <person name="Sun Q."/>
            <person name="Mori K."/>
        </authorList>
    </citation>
    <scope>NUCLEOTIDE SEQUENCE [LARGE SCALE GENOMIC DNA]</scope>
    <source>
        <strain evidence="1 2">TBRC 4938</strain>
    </source>
</reference>
<dbReference type="PANTHER" id="PTHR33254:SF16">
    <property type="entry name" value="BLR3842 PROTEIN"/>
    <property type="match status" value="1"/>
</dbReference>
<dbReference type="NCBIfam" id="NF006093">
    <property type="entry name" value="PRK08245.1"/>
    <property type="match status" value="1"/>
</dbReference>
<proteinExistence type="predicted"/>
<dbReference type="InterPro" id="IPR036704">
    <property type="entry name" value="RraA/RraA-like_sf"/>
</dbReference>
<evidence type="ECO:0000313" key="2">
    <source>
        <dbReference type="Proteomes" id="UP001589692"/>
    </source>
</evidence>
<dbReference type="SUPFAM" id="SSF89562">
    <property type="entry name" value="RraA-like"/>
    <property type="match status" value="1"/>
</dbReference>
<evidence type="ECO:0000313" key="1">
    <source>
        <dbReference type="EMBL" id="MFB9951900.1"/>
    </source>
</evidence>
<dbReference type="Gene3D" id="3.50.30.40">
    <property type="entry name" value="Ribonuclease E inhibitor RraA/RraA-like"/>
    <property type="match status" value="1"/>
</dbReference>
<dbReference type="InterPro" id="IPR005493">
    <property type="entry name" value="RraA/RraA-like"/>
</dbReference>
<sequence length="244" mass="27020">MTDHITTEILDKLKACSTATLTTQLFKRNFRQQFLVGLKPLNANAGSFAGEAFTLRFIPSREDKDWDLGDLKKRGEDNMQWEAIEAIAAGQVLVIDSRNDPRAASAGNMLMTRMMRKGVAAAITDGAFRDGTEISKMPFPAYCAANTASTRPAYHRAIDMQLPIGCADVAVYPGDIIVGDSDGVVVIPRSIAVEMAHDSYEQEHREKFLFTKIDAGAPLWGTYPPNDETLKEYGEWRERNKAAE</sequence>
<dbReference type="CDD" id="cd16841">
    <property type="entry name" value="RraA_family"/>
    <property type="match status" value="1"/>
</dbReference>
<dbReference type="EMBL" id="JBHMAA010000030">
    <property type="protein sequence ID" value="MFB9951900.1"/>
    <property type="molecule type" value="Genomic_DNA"/>
</dbReference>
<organism evidence="1 2">
    <name type="scientific">Rhizobium puerariae</name>
    <dbReference type="NCBI Taxonomy" id="1585791"/>
    <lineage>
        <taxon>Bacteria</taxon>
        <taxon>Pseudomonadati</taxon>
        <taxon>Pseudomonadota</taxon>
        <taxon>Alphaproteobacteria</taxon>
        <taxon>Hyphomicrobiales</taxon>
        <taxon>Rhizobiaceae</taxon>
        <taxon>Rhizobium/Agrobacterium group</taxon>
        <taxon>Rhizobium</taxon>
    </lineage>
</organism>
<dbReference type="RefSeq" id="WP_377264722.1">
    <property type="nucleotide sequence ID" value="NZ_JBHMAA010000030.1"/>
</dbReference>
<dbReference type="PANTHER" id="PTHR33254">
    <property type="entry name" value="4-HYDROXY-4-METHYL-2-OXOGLUTARATE ALDOLASE 3-RELATED"/>
    <property type="match status" value="1"/>
</dbReference>
<accession>A0ABV6AMQ1</accession>
<name>A0ABV6AMQ1_9HYPH</name>